<feature type="compositionally biased region" description="Low complexity" evidence="1">
    <location>
        <begin position="117"/>
        <end position="130"/>
    </location>
</feature>
<feature type="region of interest" description="Disordered" evidence="1">
    <location>
        <begin position="1"/>
        <end position="23"/>
    </location>
</feature>
<keyword evidence="3" id="KW-1185">Reference proteome</keyword>
<reference evidence="2 3" key="1">
    <citation type="submission" date="2016-08" db="EMBL/GenBank/DDBJ databases">
        <title>Genome sequence of Clavibacter michiganensis subsp. michiganensis strain CASJ007.</title>
        <authorList>
            <person name="Thapa S.P."/>
            <person name="Coaker G."/>
        </authorList>
    </citation>
    <scope>NUCLEOTIDE SEQUENCE [LARGE SCALE GENOMIC DNA]</scope>
    <source>
        <strain evidence="2">CASJ007</strain>
    </source>
</reference>
<organism evidence="2 3">
    <name type="scientific">Clavibacter michiganensis subsp. michiganensis</name>
    <dbReference type="NCBI Taxonomy" id="33013"/>
    <lineage>
        <taxon>Bacteria</taxon>
        <taxon>Bacillati</taxon>
        <taxon>Actinomycetota</taxon>
        <taxon>Actinomycetes</taxon>
        <taxon>Micrococcales</taxon>
        <taxon>Microbacteriaceae</taxon>
        <taxon>Clavibacter</taxon>
    </lineage>
</organism>
<proteinExistence type="predicted"/>
<feature type="compositionally biased region" description="Basic residues" evidence="1">
    <location>
        <begin position="106"/>
        <end position="116"/>
    </location>
</feature>
<sequence>MRVDLRADLVAGGPSDVPTGSETGAVTLDGAVFDDGSTTAQVANGTAVPLRATGSSATLHVTASAVFSSLPYGDALDAVGDDGASQRLILARPTDARAEARADARRRARSPSHRASSRAPRAPWRPSATS</sequence>
<comment type="caution">
    <text evidence="2">The sequence shown here is derived from an EMBL/GenBank/DDBJ whole genome shotgun (WGS) entry which is preliminary data.</text>
</comment>
<evidence type="ECO:0000313" key="2">
    <source>
        <dbReference type="EMBL" id="OUE03913.1"/>
    </source>
</evidence>
<dbReference type="EMBL" id="MDHH01000001">
    <property type="protein sequence ID" value="OUE03913.1"/>
    <property type="molecule type" value="Genomic_DNA"/>
</dbReference>
<name>A0A251XL29_CLAMM</name>
<gene>
    <name evidence="2" type="ORF">CMMCAS07_03130</name>
</gene>
<dbReference type="Proteomes" id="UP000195062">
    <property type="component" value="Unassembled WGS sequence"/>
</dbReference>
<evidence type="ECO:0000313" key="3">
    <source>
        <dbReference type="Proteomes" id="UP000195062"/>
    </source>
</evidence>
<evidence type="ECO:0000256" key="1">
    <source>
        <dbReference type="SAM" id="MobiDB-lite"/>
    </source>
</evidence>
<dbReference type="AlphaFoldDB" id="A0A251XL29"/>
<accession>A0A251XL29</accession>
<protein>
    <submittedName>
        <fullName evidence="2">Uncharacterized protein</fullName>
    </submittedName>
</protein>
<feature type="region of interest" description="Disordered" evidence="1">
    <location>
        <begin position="90"/>
        <end position="130"/>
    </location>
</feature>
<feature type="compositionally biased region" description="Basic and acidic residues" evidence="1">
    <location>
        <begin position="94"/>
        <end position="105"/>
    </location>
</feature>